<dbReference type="PROSITE" id="PS50039">
    <property type="entry name" value="FORK_HEAD_3"/>
    <property type="match status" value="1"/>
</dbReference>
<evidence type="ECO:0000259" key="6">
    <source>
        <dbReference type="PROSITE" id="PS50039"/>
    </source>
</evidence>
<dbReference type="GO" id="GO:0000978">
    <property type="term" value="F:RNA polymerase II cis-regulatory region sequence-specific DNA binding"/>
    <property type="evidence" value="ECO:0007669"/>
    <property type="project" value="TreeGrafter"/>
</dbReference>
<dbReference type="EMBL" id="CAJNOL010000637">
    <property type="protein sequence ID" value="CAF1147800.1"/>
    <property type="molecule type" value="Genomic_DNA"/>
</dbReference>
<evidence type="ECO:0000313" key="8">
    <source>
        <dbReference type="Proteomes" id="UP000663870"/>
    </source>
</evidence>
<feature type="compositionally biased region" description="Polar residues" evidence="5">
    <location>
        <begin position="8"/>
        <end position="20"/>
    </location>
</feature>
<dbReference type="PROSITE" id="PS00657">
    <property type="entry name" value="FORK_HEAD_1"/>
    <property type="match status" value="1"/>
</dbReference>
<feature type="compositionally biased region" description="Polar residues" evidence="5">
    <location>
        <begin position="28"/>
        <end position="38"/>
    </location>
</feature>
<feature type="region of interest" description="Disordered" evidence="5">
    <location>
        <begin position="268"/>
        <end position="365"/>
    </location>
</feature>
<feature type="DNA-binding region" description="Fork-head" evidence="4">
    <location>
        <begin position="158"/>
        <end position="252"/>
    </location>
</feature>
<dbReference type="GO" id="GO:0030154">
    <property type="term" value="P:cell differentiation"/>
    <property type="evidence" value="ECO:0007669"/>
    <property type="project" value="TreeGrafter"/>
</dbReference>
<feature type="compositionally biased region" description="Low complexity" evidence="5">
    <location>
        <begin position="275"/>
        <end position="285"/>
    </location>
</feature>
<dbReference type="SMART" id="SM00339">
    <property type="entry name" value="FH"/>
    <property type="match status" value="1"/>
</dbReference>
<evidence type="ECO:0000256" key="2">
    <source>
        <dbReference type="ARBA" id="ARBA00023125"/>
    </source>
</evidence>
<feature type="region of interest" description="Disordered" evidence="5">
    <location>
        <begin position="1"/>
        <end position="20"/>
    </location>
</feature>
<dbReference type="PRINTS" id="PR00053">
    <property type="entry name" value="FORKHEAD"/>
</dbReference>
<accession>A0A814SGK1</accession>
<name>A0A814SGK1_9BILA</name>
<dbReference type="AlphaFoldDB" id="A0A814SGK1"/>
<reference evidence="7" key="1">
    <citation type="submission" date="2021-02" db="EMBL/GenBank/DDBJ databases">
        <authorList>
            <person name="Nowell W R."/>
        </authorList>
    </citation>
    <scope>NUCLEOTIDE SEQUENCE</scope>
</reference>
<dbReference type="Gene3D" id="1.10.10.10">
    <property type="entry name" value="Winged helix-like DNA-binding domain superfamily/Winged helix DNA-binding domain"/>
    <property type="match status" value="1"/>
</dbReference>
<organism evidence="7 8">
    <name type="scientific">Rotaria sordida</name>
    <dbReference type="NCBI Taxonomy" id="392033"/>
    <lineage>
        <taxon>Eukaryota</taxon>
        <taxon>Metazoa</taxon>
        <taxon>Spiralia</taxon>
        <taxon>Gnathifera</taxon>
        <taxon>Rotifera</taxon>
        <taxon>Eurotatoria</taxon>
        <taxon>Bdelloidea</taxon>
        <taxon>Philodinida</taxon>
        <taxon>Philodinidae</taxon>
        <taxon>Rotaria</taxon>
    </lineage>
</organism>
<feature type="region of interest" description="Disordered" evidence="5">
    <location>
        <begin position="28"/>
        <end position="95"/>
    </location>
</feature>
<feature type="compositionally biased region" description="Polar residues" evidence="5">
    <location>
        <begin position="55"/>
        <end position="75"/>
    </location>
</feature>
<dbReference type="InterPro" id="IPR001766">
    <property type="entry name" value="Fork_head_dom"/>
</dbReference>
<feature type="compositionally biased region" description="Low complexity" evidence="5">
    <location>
        <begin position="353"/>
        <end position="364"/>
    </location>
</feature>
<evidence type="ECO:0000313" key="7">
    <source>
        <dbReference type="EMBL" id="CAF1147800.1"/>
    </source>
</evidence>
<evidence type="ECO:0000256" key="1">
    <source>
        <dbReference type="ARBA" id="ARBA00004123"/>
    </source>
</evidence>
<keyword evidence="3 4" id="KW-0539">Nucleus</keyword>
<dbReference type="InterPro" id="IPR036390">
    <property type="entry name" value="WH_DNA-bd_sf"/>
</dbReference>
<comment type="subcellular location">
    <subcellularLocation>
        <location evidence="1 4">Nucleus</location>
    </subcellularLocation>
</comment>
<dbReference type="GO" id="GO:0009653">
    <property type="term" value="P:anatomical structure morphogenesis"/>
    <property type="evidence" value="ECO:0007669"/>
    <property type="project" value="TreeGrafter"/>
</dbReference>
<gene>
    <name evidence="7" type="ORF">JXQ802_LOCUS21561</name>
</gene>
<feature type="domain" description="Fork-head" evidence="6">
    <location>
        <begin position="158"/>
        <end position="252"/>
    </location>
</feature>
<evidence type="ECO:0000256" key="4">
    <source>
        <dbReference type="PROSITE-ProRule" id="PRU00089"/>
    </source>
</evidence>
<dbReference type="FunFam" id="1.10.10.10:FF:000042">
    <property type="entry name" value="hepatocyte nuclear factor 3-beta"/>
    <property type="match status" value="1"/>
</dbReference>
<dbReference type="GO" id="GO:0000981">
    <property type="term" value="F:DNA-binding transcription factor activity, RNA polymerase II-specific"/>
    <property type="evidence" value="ECO:0007669"/>
    <property type="project" value="TreeGrafter"/>
</dbReference>
<feature type="compositionally biased region" description="Low complexity" evidence="5">
    <location>
        <begin position="76"/>
        <end position="88"/>
    </location>
</feature>
<protein>
    <recommendedName>
        <fullName evidence="6">Fork-head domain-containing protein</fullName>
    </recommendedName>
</protein>
<keyword evidence="2 4" id="KW-0238">DNA-binding</keyword>
<dbReference type="GO" id="GO:0005634">
    <property type="term" value="C:nucleus"/>
    <property type="evidence" value="ECO:0007669"/>
    <property type="project" value="UniProtKB-SubCell"/>
</dbReference>
<feature type="compositionally biased region" description="Polar residues" evidence="5">
    <location>
        <begin position="286"/>
        <end position="307"/>
    </location>
</feature>
<dbReference type="Proteomes" id="UP000663870">
    <property type="component" value="Unassembled WGS sequence"/>
</dbReference>
<dbReference type="SUPFAM" id="SSF46785">
    <property type="entry name" value="Winged helix' DNA-binding domain"/>
    <property type="match status" value="1"/>
</dbReference>
<evidence type="ECO:0000256" key="5">
    <source>
        <dbReference type="SAM" id="MobiDB-lite"/>
    </source>
</evidence>
<dbReference type="InterPro" id="IPR050211">
    <property type="entry name" value="FOX_domain-containing"/>
</dbReference>
<dbReference type="InterPro" id="IPR018122">
    <property type="entry name" value="TF_fork_head_CS_1"/>
</dbReference>
<dbReference type="PANTHER" id="PTHR11829">
    <property type="entry name" value="FORKHEAD BOX PROTEIN"/>
    <property type="match status" value="1"/>
</dbReference>
<dbReference type="PROSITE" id="PS00658">
    <property type="entry name" value="FORK_HEAD_2"/>
    <property type="match status" value="1"/>
</dbReference>
<dbReference type="InterPro" id="IPR036388">
    <property type="entry name" value="WH-like_DNA-bd_sf"/>
</dbReference>
<dbReference type="Pfam" id="PF00250">
    <property type="entry name" value="Forkhead"/>
    <property type="match status" value="1"/>
</dbReference>
<feature type="compositionally biased region" description="Low complexity" evidence="5">
    <location>
        <begin position="317"/>
        <end position="342"/>
    </location>
</feature>
<comment type="caution">
    <text evidence="7">The sequence shown here is derived from an EMBL/GenBank/DDBJ whole genome shotgun (WGS) entry which is preliminary data.</text>
</comment>
<proteinExistence type="predicted"/>
<dbReference type="InterPro" id="IPR030456">
    <property type="entry name" value="TF_fork_head_CS_2"/>
</dbReference>
<keyword evidence="8" id="KW-1185">Reference proteome</keyword>
<evidence type="ECO:0000256" key="3">
    <source>
        <dbReference type="ARBA" id="ARBA00023242"/>
    </source>
</evidence>
<dbReference type="PANTHER" id="PTHR11829:SF380">
    <property type="entry name" value="PROTEIN FORK HEAD"/>
    <property type="match status" value="1"/>
</dbReference>
<sequence>MHKWMLNPMSSSPKTSGNYQTNCCYQQSPYGNNPTGQYTLVPPPSHHHHQQQQQLVNNNGQTLSPTSLSMVYNNGQPQQQPSSSSSPPYGTHTSLNVLHTLSPTRYQNQQINDKTNNSSTTVITNGQVPTMPVNNVTNSAAALAAATAYRRNFNACAKPPYSYISLITMAIQLSANRMCTLAEIYQFIMDSFPYYRQNQQRWQNSIRHSLSFNDCFVKVPRSPDRPGKGSYWTLHQDATNMFENGCYLRRQKRFKSFLGTKREISCRIPHDRDSNNNNRRNGINNTLDKSTTSTGSGQRSPLSSASDKSCDEQLILMQHHQQHQQQQQHQRPMYMQHQQQQQPALAASESPDSRNLQLSSSSGSTVGVKQLKQEQCEFNQMSFDPHTFTGYSPFAINTLIMHQGFGDNPAALNAYYASQLPQTAFVPSSSTDYYHHSAMYATQPTAL</sequence>